<sequence>MSGAPRLEITGTSKTFGRHRALDDVSLEVVPGEIHALIGQNGSGKSTLAKILTGIHAPDPGGSIRVDGVALRTPVRPLDARAAGVAVVHQNLGLVGHLTVLENLRVGRYRPGRFTRRISRRTERAQVAPLLERLGRPLPLDEPVASLTEADRAAVAIARALQDADSGRGVIVFDESTRSLNRRTMESFYALVDEVVATGTSVLLISHGLEEVIEVADRVTVLRDGRVVAAGTPTTGITETDLARLVLGRSLSSSAPVTDPAVLRAGPKAAVRGLCGAVVRDLDLEVRPGEVLGVTGLPDSGYGEIPYLVSGATPARAGTLTLADRTLDLTRLDVGVAMASGIALVPEGREQAGLATAMSARENILLPASSRRGGRLRPLERGAAREVAQEWMIRLDVRPHAPDLPAGSFSGGNQQKVLLAKWLATRPELLVLHEPGQAVDVGARQAIIATVRAAAASGCAVLVAGGDENELSLLCDRVLVLRDGVVAAELSGPVDPDDVVHATFAGAGRRGLRPSRRPA</sequence>
<feature type="domain" description="ABC transporter" evidence="5">
    <location>
        <begin position="257"/>
        <end position="508"/>
    </location>
</feature>
<dbReference type="RefSeq" id="WP_214159452.1">
    <property type="nucleotide sequence ID" value="NZ_JAHBAY010000014.1"/>
</dbReference>
<evidence type="ECO:0000313" key="7">
    <source>
        <dbReference type="Proteomes" id="UP001197247"/>
    </source>
</evidence>
<dbReference type="Gene3D" id="3.40.50.300">
    <property type="entry name" value="P-loop containing nucleotide triphosphate hydrolases"/>
    <property type="match status" value="2"/>
</dbReference>
<evidence type="ECO:0000256" key="2">
    <source>
        <dbReference type="ARBA" id="ARBA00022737"/>
    </source>
</evidence>
<dbReference type="PROSITE" id="PS50893">
    <property type="entry name" value="ABC_TRANSPORTER_2"/>
    <property type="match status" value="2"/>
</dbReference>
<name>A0ABS5TQ13_9ACTN</name>
<dbReference type="InterPro" id="IPR003439">
    <property type="entry name" value="ABC_transporter-like_ATP-bd"/>
</dbReference>
<organism evidence="6 7">
    <name type="scientific">Kineosporia corallincola</name>
    <dbReference type="NCBI Taxonomy" id="2835133"/>
    <lineage>
        <taxon>Bacteria</taxon>
        <taxon>Bacillati</taxon>
        <taxon>Actinomycetota</taxon>
        <taxon>Actinomycetes</taxon>
        <taxon>Kineosporiales</taxon>
        <taxon>Kineosporiaceae</taxon>
        <taxon>Kineosporia</taxon>
    </lineage>
</organism>
<gene>
    <name evidence="6" type="ORF">KIH74_28480</name>
</gene>
<feature type="domain" description="ABC transporter" evidence="5">
    <location>
        <begin position="7"/>
        <end position="249"/>
    </location>
</feature>
<keyword evidence="1" id="KW-0813">Transport</keyword>
<dbReference type="GO" id="GO:0005524">
    <property type="term" value="F:ATP binding"/>
    <property type="evidence" value="ECO:0007669"/>
    <property type="project" value="UniProtKB-KW"/>
</dbReference>
<keyword evidence="4 6" id="KW-0067">ATP-binding</keyword>
<keyword evidence="2" id="KW-0677">Repeat</keyword>
<comment type="caution">
    <text evidence="6">The sequence shown here is derived from an EMBL/GenBank/DDBJ whole genome shotgun (WGS) entry which is preliminary data.</text>
</comment>
<dbReference type="CDD" id="cd03216">
    <property type="entry name" value="ABC_Carb_Monos_I"/>
    <property type="match status" value="1"/>
</dbReference>
<dbReference type="PANTHER" id="PTHR43790">
    <property type="entry name" value="CARBOHYDRATE TRANSPORT ATP-BINDING PROTEIN MG119-RELATED"/>
    <property type="match status" value="1"/>
</dbReference>
<accession>A0ABS5TQ13</accession>
<protein>
    <submittedName>
        <fullName evidence="6">Sugar ABC transporter ATP-binding protein</fullName>
    </submittedName>
</protein>
<dbReference type="SMART" id="SM00382">
    <property type="entry name" value="AAA"/>
    <property type="match status" value="1"/>
</dbReference>
<dbReference type="Proteomes" id="UP001197247">
    <property type="component" value="Unassembled WGS sequence"/>
</dbReference>
<evidence type="ECO:0000259" key="5">
    <source>
        <dbReference type="PROSITE" id="PS50893"/>
    </source>
</evidence>
<proteinExistence type="predicted"/>
<evidence type="ECO:0000256" key="1">
    <source>
        <dbReference type="ARBA" id="ARBA00022448"/>
    </source>
</evidence>
<dbReference type="InterPro" id="IPR003593">
    <property type="entry name" value="AAA+_ATPase"/>
</dbReference>
<keyword evidence="7" id="KW-1185">Reference proteome</keyword>
<evidence type="ECO:0000256" key="4">
    <source>
        <dbReference type="ARBA" id="ARBA00022840"/>
    </source>
</evidence>
<dbReference type="SUPFAM" id="SSF52540">
    <property type="entry name" value="P-loop containing nucleoside triphosphate hydrolases"/>
    <property type="match status" value="2"/>
</dbReference>
<dbReference type="EMBL" id="JAHBAY010000014">
    <property type="protein sequence ID" value="MBT0772913.1"/>
    <property type="molecule type" value="Genomic_DNA"/>
</dbReference>
<dbReference type="InterPro" id="IPR017871">
    <property type="entry name" value="ABC_transporter-like_CS"/>
</dbReference>
<dbReference type="Pfam" id="PF00005">
    <property type="entry name" value="ABC_tran"/>
    <property type="match status" value="2"/>
</dbReference>
<dbReference type="CDD" id="cd03215">
    <property type="entry name" value="ABC_Carb_Monos_II"/>
    <property type="match status" value="1"/>
</dbReference>
<dbReference type="PROSITE" id="PS00211">
    <property type="entry name" value="ABC_TRANSPORTER_1"/>
    <property type="match status" value="1"/>
</dbReference>
<dbReference type="PANTHER" id="PTHR43790:SF9">
    <property type="entry name" value="GALACTOFURANOSE TRANSPORTER ATP-BINDING PROTEIN YTFR"/>
    <property type="match status" value="1"/>
</dbReference>
<reference evidence="6 7" key="1">
    <citation type="submission" date="2021-05" db="EMBL/GenBank/DDBJ databases">
        <title>Kineosporia and Streptomyces sp. nov. two new marine actinobacteria isolated from Coral.</title>
        <authorList>
            <person name="Buangrab K."/>
            <person name="Sutthacheep M."/>
            <person name="Yeemin T."/>
            <person name="Harunari E."/>
            <person name="Igarashi Y."/>
            <person name="Kanchanasin P."/>
            <person name="Tanasupawat S."/>
            <person name="Phongsopitanun W."/>
        </authorList>
    </citation>
    <scope>NUCLEOTIDE SEQUENCE [LARGE SCALE GENOMIC DNA]</scope>
    <source>
        <strain evidence="6 7">J2-2</strain>
    </source>
</reference>
<evidence type="ECO:0000256" key="3">
    <source>
        <dbReference type="ARBA" id="ARBA00022741"/>
    </source>
</evidence>
<dbReference type="InterPro" id="IPR027417">
    <property type="entry name" value="P-loop_NTPase"/>
</dbReference>
<dbReference type="InterPro" id="IPR050107">
    <property type="entry name" value="ABC_carbohydrate_import_ATPase"/>
</dbReference>
<evidence type="ECO:0000313" key="6">
    <source>
        <dbReference type="EMBL" id="MBT0772913.1"/>
    </source>
</evidence>
<keyword evidence="3" id="KW-0547">Nucleotide-binding</keyword>